<evidence type="ECO:0000313" key="3">
    <source>
        <dbReference type="WBParaSite" id="ECPE_0001217801-mRNA-1"/>
    </source>
</evidence>
<evidence type="ECO:0000313" key="1">
    <source>
        <dbReference type="EMBL" id="VDP89387.1"/>
    </source>
</evidence>
<protein>
    <submittedName>
        <fullName evidence="3">Mitoc_mL59 domain-containing protein</fullName>
    </submittedName>
</protein>
<evidence type="ECO:0000313" key="2">
    <source>
        <dbReference type="Proteomes" id="UP000272942"/>
    </source>
</evidence>
<accession>A0A183AYV7</accession>
<dbReference type="EMBL" id="UZAN01052228">
    <property type="protein sequence ID" value="VDP89387.1"/>
    <property type="molecule type" value="Genomic_DNA"/>
</dbReference>
<dbReference type="OrthoDB" id="10253401at2759"/>
<dbReference type="AlphaFoldDB" id="A0A183AYV7"/>
<reference evidence="3" key="1">
    <citation type="submission" date="2016-06" db="UniProtKB">
        <authorList>
            <consortium name="WormBaseParasite"/>
        </authorList>
    </citation>
    <scope>IDENTIFICATION</scope>
</reference>
<dbReference type="WBParaSite" id="ECPE_0001217801-mRNA-1">
    <property type="protein sequence ID" value="ECPE_0001217801-mRNA-1"/>
    <property type="gene ID" value="ECPE_0001217801"/>
</dbReference>
<dbReference type="Gene3D" id="1.10.260.40">
    <property type="entry name" value="lambda repressor-like DNA-binding domains"/>
    <property type="match status" value="1"/>
</dbReference>
<sequence length="158" mass="17592">MAGIPGHATIKRTFREVAPSSILVRFRNPRHQDYLLSARSKLLKLTKGKIYVEPGHLVKGNHRATRSNDRIGESSTSKLEQVGVRIQLSRLPNRSQKLALGRRTVHPIPIGLDRPKRFSDATGRAVKNQTILTKIERALGVKLRGKDKGQPLGGPKKK</sequence>
<dbReference type="Proteomes" id="UP000272942">
    <property type="component" value="Unassembled WGS sequence"/>
</dbReference>
<gene>
    <name evidence="1" type="ORF">ECPE_LOCUS12142</name>
</gene>
<name>A0A183AYV7_9TREM</name>
<proteinExistence type="predicted"/>
<dbReference type="GO" id="GO:0003677">
    <property type="term" value="F:DNA binding"/>
    <property type="evidence" value="ECO:0007669"/>
    <property type="project" value="InterPro"/>
</dbReference>
<dbReference type="InterPro" id="IPR010982">
    <property type="entry name" value="Lambda_DNA-bd_dom_sf"/>
</dbReference>
<reference evidence="1 2" key="2">
    <citation type="submission" date="2018-11" db="EMBL/GenBank/DDBJ databases">
        <authorList>
            <consortium name="Pathogen Informatics"/>
        </authorList>
    </citation>
    <scope>NUCLEOTIDE SEQUENCE [LARGE SCALE GENOMIC DNA]</scope>
    <source>
        <strain evidence="1 2">Egypt</strain>
    </source>
</reference>
<keyword evidence="2" id="KW-1185">Reference proteome</keyword>
<organism evidence="3">
    <name type="scientific">Echinostoma caproni</name>
    <dbReference type="NCBI Taxonomy" id="27848"/>
    <lineage>
        <taxon>Eukaryota</taxon>
        <taxon>Metazoa</taxon>
        <taxon>Spiralia</taxon>
        <taxon>Lophotrochozoa</taxon>
        <taxon>Platyhelminthes</taxon>
        <taxon>Trematoda</taxon>
        <taxon>Digenea</taxon>
        <taxon>Plagiorchiida</taxon>
        <taxon>Echinostomata</taxon>
        <taxon>Echinostomatoidea</taxon>
        <taxon>Echinostomatidae</taxon>
        <taxon>Echinostoma</taxon>
    </lineage>
</organism>